<keyword evidence="2" id="KW-0285">Flavoprotein</keyword>
<dbReference type="RefSeq" id="WP_240258810.1">
    <property type="nucleotide sequence ID" value="NZ_CP092488.2"/>
</dbReference>
<keyword evidence="6" id="KW-0408">Iron</keyword>
<evidence type="ECO:0000256" key="1">
    <source>
        <dbReference type="ARBA" id="ARBA00001974"/>
    </source>
</evidence>
<evidence type="ECO:0000256" key="7">
    <source>
        <dbReference type="ARBA" id="ARBA00023014"/>
    </source>
</evidence>
<dbReference type="InterPro" id="IPR017927">
    <property type="entry name" value="FAD-bd_FR_type"/>
</dbReference>
<dbReference type="Proteomes" id="UP001055336">
    <property type="component" value="Chromosome"/>
</dbReference>
<dbReference type="CDD" id="cd00207">
    <property type="entry name" value="fer2"/>
    <property type="match status" value="1"/>
</dbReference>
<keyword evidence="5" id="KW-0560">Oxidoreductase</keyword>
<evidence type="ECO:0000256" key="2">
    <source>
        <dbReference type="ARBA" id="ARBA00022630"/>
    </source>
</evidence>
<dbReference type="InterPro" id="IPR001041">
    <property type="entry name" value="2Fe-2S_ferredoxin-type"/>
</dbReference>
<dbReference type="Pfam" id="PF00111">
    <property type="entry name" value="Fer2"/>
    <property type="match status" value="1"/>
</dbReference>
<feature type="domain" description="FAD-binding FR-type" evidence="9">
    <location>
        <begin position="3"/>
        <end position="104"/>
    </location>
</feature>
<dbReference type="Gene3D" id="2.40.30.10">
    <property type="entry name" value="Translation factors"/>
    <property type="match status" value="1"/>
</dbReference>
<reference evidence="10" key="1">
    <citation type="submission" date="2022-08" db="EMBL/GenBank/DDBJ databases">
        <title>Whole genome sequencing of non-tuberculosis mycobacteria type-strains.</title>
        <authorList>
            <person name="Igarashi Y."/>
            <person name="Osugi A."/>
            <person name="Mitarai S."/>
        </authorList>
    </citation>
    <scope>NUCLEOTIDE SEQUENCE</scope>
    <source>
        <strain evidence="10">DSM 45127</strain>
    </source>
</reference>
<evidence type="ECO:0000256" key="3">
    <source>
        <dbReference type="ARBA" id="ARBA00022714"/>
    </source>
</evidence>
<dbReference type="PROSITE" id="PS51384">
    <property type="entry name" value="FAD_FR"/>
    <property type="match status" value="1"/>
</dbReference>
<evidence type="ECO:0000259" key="9">
    <source>
        <dbReference type="PROSITE" id="PS51384"/>
    </source>
</evidence>
<dbReference type="PANTHER" id="PTHR47354:SF1">
    <property type="entry name" value="CARNITINE MONOOXYGENASE REDUCTASE SUBUNIT"/>
    <property type="match status" value="1"/>
</dbReference>
<dbReference type="InterPro" id="IPR012675">
    <property type="entry name" value="Beta-grasp_dom_sf"/>
</dbReference>
<keyword evidence="3" id="KW-0001">2Fe-2S</keyword>
<dbReference type="PRINTS" id="PR00409">
    <property type="entry name" value="PHDIOXRDTASE"/>
</dbReference>
<dbReference type="PANTHER" id="PTHR47354">
    <property type="entry name" value="NADH OXIDOREDUCTASE HCR"/>
    <property type="match status" value="1"/>
</dbReference>
<dbReference type="InterPro" id="IPR054582">
    <property type="entry name" value="DmmA-like_N"/>
</dbReference>
<proteinExistence type="predicted"/>
<organism evidence="10 11">
    <name type="scientific">Mycobacterium paraterrae</name>
    <dbReference type="NCBI Taxonomy" id="577492"/>
    <lineage>
        <taxon>Bacteria</taxon>
        <taxon>Bacillati</taxon>
        <taxon>Actinomycetota</taxon>
        <taxon>Actinomycetes</taxon>
        <taxon>Mycobacteriales</taxon>
        <taxon>Mycobacteriaceae</taxon>
        <taxon>Mycobacterium</taxon>
    </lineage>
</organism>
<evidence type="ECO:0000256" key="6">
    <source>
        <dbReference type="ARBA" id="ARBA00023004"/>
    </source>
</evidence>
<dbReference type="InterPro" id="IPR017938">
    <property type="entry name" value="Riboflavin_synthase-like_b-brl"/>
</dbReference>
<dbReference type="InterPro" id="IPR050415">
    <property type="entry name" value="MRET"/>
</dbReference>
<dbReference type="SUPFAM" id="SSF54292">
    <property type="entry name" value="2Fe-2S ferredoxin-like"/>
    <property type="match status" value="1"/>
</dbReference>
<evidence type="ECO:0000313" key="10">
    <source>
        <dbReference type="EMBL" id="UMB68350.1"/>
    </source>
</evidence>
<protein>
    <submittedName>
        <fullName evidence="10">PDR/VanB family oxidoreductase</fullName>
    </submittedName>
</protein>
<keyword evidence="4" id="KW-0479">Metal-binding</keyword>
<dbReference type="EMBL" id="CP092488">
    <property type="protein sequence ID" value="UMB68350.1"/>
    <property type="molecule type" value="Genomic_DNA"/>
</dbReference>
<sequence>MNAAGIKLTVTAIEQPVPGIRSLRLRPTEGRALPPFVAGSHLTLDCGGKRNSYSLTNDGVDPLEYDVSVLHVRDGGGGSRWVHEQLSVGDVITALTPRSAFPPHPRAAKHLLIAGGIGVTPIVSHLRNARRWNHQVQVLYSYREGLGAHVDDVLQLAGPDAELFVDQDEFCMRLEKVLGDQPVGAHLYVCGPAAMIDYVLDTAIASGWPSSRLHVERFGVGTLDAGEPFTVNLTKSGRTVDVPRGTSLLEALEHAGVEVPNRCRQGVCGECRIPVTGGIPTHRDLFLDDDTKRRGDTMMCCVSRAAGPSLEVPL</sequence>
<evidence type="ECO:0000256" key="5">
    <source>
        <dbReference type="ARBA" id="ARBA00023002"/>
    </source>
</evidence>
<evidence type="ECO:0000313" key="11">
    <source>
        <dbReference type="Proteomes" id="UP001055336"/>
    </source>
</evidence>
<dbReference type="Gene3D" id="3.10.20.30">
    <property type="match status" value="1"/>
</dbReference>
<dbReference type="SUPFAM" id="SSF63380">
    <property type="entry name" value="Riboflavin synthase domain-like"/>
    <property type="match status" value="1"/>
</dbReference>
<gene>
    <name evidence="10" type="ORF">MKK62_18185</name>
</gene>
<keyword evidence="11" id="KW-1185">Reference proteome</keyword>
<keyword evidence="7" id="KW-0411">Iron-sulfur</keyword>
<dbReference type="InterPro" id="IPR036010">
    <property type="entry name" value="2Fe-2S_ferredoxin-like_sf"/>
</dbReference>
<dbReference type="PROSITE" id="PS51085">
    <property type="entry name" value="2FE2S_FER_2"/>
    <property type="match status" value="1"/>
</dbReference>
<evidence type="ECO:0000256" key="4">
    <source>
        <dbReference type="ARBA" id="ARBA00022723"/>
    </source>
</evidence>
<accession>A0ABY3VG06</accession>
<dbReference type="Pfam" id="PF22290">
    <property type="entry name" value="DmmA-like_N"/>
    <property type="match status" value="1"/>
</dbReference>
<dbReference type="Gene3D" id="3.40.50.80">
    <property type="entry name" value="Nucleotide-binding domain of ferredoxin-NADP reductase (FNR) module"/>
    <property type="match status" value="1"/>
</dbReference>
<name>A0ABY3VG06_9MYCO</name>
<dbReference type="CDD" id="cd06185">
    <property type="entry name" value="PDR_like"/>
    <property type="match status" value="1"/>
</dbReference>
<evidence type="ECO:0000259" key="8">
    <source>
        <dbReference type="PROSITE" id="PS51085"/>
    </source>
</evidence>
<comment type="cofactor">
    <cofactor evidence="1">
        <name>FAD</name>
        <dbReference type="ChEBI" id="CHEBI:57692"/>
    </cofactor>
</comment>
<dbReference type="SUPFAM" id="SSF52343">
    <property type="entry name" value="Ferredoxin reductase-like, C-terminal NADP-linked domain"/>
    <property type="match status" value="1"/>
</dbReference>
<dbReference type="InterPro" id="IPR039261">
    <property type="entry name" value="FNR_nucleotide-bd"/>
</dbReference>
<feature type="domain" description="2Fe-2S ferredoxin-type" evidence="8">
    <location>
        <begin position="229"/>
        <end position="314"/>
    </location>
</feature>